<gene>
    <name evidence="6" type="ORF">PITCH_A840051</name>
</gene>
<dbReference type="AlphaFoldDB" id="A0A445N379"/>
<evidence type="ECO:0000313" key="6">
    <source>
        <dbReference type="EMBL" id="SPD76165.1"/>
    </source>
</evidence>
<evidence type="ECO:0000256" key="3">
    <source>
        <dbReference type="ARBA" id="ARBA00022801"/>
    </source>
</evidence>
<accession>A0A445N379</accession>
<proteinExistence type="inferred from homology"/>
<dbReference type="InterPro" id="IPR000064">
    <property type="entry name" value="NLP_P60_dom"/>
</dbReference>
<dbReference type="SUPFAM" id="SSF54001">
    <property type="entry name" value="Cysteine proteinases"/>
    <property type="match status" value="1"/>
</dbReference>
<dbReference type="GO" id="GO:0006508">
    <property type="term" value="P:proteolysis"/>
    <property type="evidence" value="ECO:0007669"/>
    <property type="project" value="UniProtKB-KW"/>
</dbReference>
<dbReference type="InterPro" id="IPR051202">
    <property type="entry name" value="Peptidase_C40"/>
</dbReference>
<evidence type="ECO:0000259" key="5">
    <source>
        <dbReference type="PROSITE" id="PS51935"/>
    </source>
</evidence>
<dbReference type="GO" id="GO:0008234">
    <property type="term" value="F:cysteine-type peptidase activity"/>
    <property type="evidence" value="ECO:0007669"/>
    <property type="project" value="UniProtKB-KW"/>
</dbReference>
<dbReference type="PANTHER" id="PTHR47053">
    <property type="entry name" value="MUREIN DD-ENDOPEPTIDASE MEPH-RELATED"/>
    <property type="match status" value="1"/>
</dbReference>
<keyword evidence="3" id="KW-0378">Hydrolase</keyword>
<sequence length="406" mass="46127">MQPPPHRQGPFNRLICWITIFFFFLTPIEGVLAAQQKDRTRIKKQPGENNSSALSQSEQCLREQLRKFLGIPYRLGGSTRRGMDCSGLTKCIYSQFLGIDLPHNSAAQSRLDELEDISPMDDGLKTGDLLFFGARKRGITHVGIYMSDGKFIHANRRSGVNISSLSQSYWKNRFVSSKRARNSGTSSLSDNLGLSGMRELLALSGDSRFDRSLQSLEMGYSSPLLSSINLNVDTFVNMTPQSNDHYKTRMNLRGLDQRIEETMPDLDARQGVRVFTDMTPFNWLTITPSFTRISERGLYKNQDYMPLHILGLDTVLKPKASRWSIAMSARTWNQKDDYYWPSGMSQDVNSYEVGIGLGLNLTSSSRFSLMGMGRFRDYDEMQYLSDNDSRMSPFISNIAFKLDFAF</sequence>
<name>A0A445N379_9BACT</name>
<feature type="domain" description="NlpC/P60" evidence="5">
    <location>
        <begin position="55"/>
        <end position="181"/>
    </location>
</feature>
<organism evidence="6">
    <name type="scientific">uncultured Desulfobacterium sp</name>
    <dbReference type="NCBI Taxonomy" id="201089"/>
    <lineage>
        <taxon>Bacteria</taxon>
        <taxon>Pseudomonadati</taxon>
        <taxon>Thermodesulfobacteriota</taxon>
        <taxon>Desulfobacteria</taxon>
        <taxon>Desulfobacterales</taxon>
        <taxon>Desulfobacteriaceae</taxon>
        <taxon>Desulfobacterium</taxon>
        <taxon>environmental samples</taxon>
    </lineage>
</organism>
<keyword evidence="2" id="KW-0645">Protease</keyword>
<evidence type="ECO:0000256" key="4">
    <source>
        <dbReference type="ARBA" id="ARBA00022807"/>
    </source>
</evidence>
<comment type="similarity">
    <text evidence="1">Belongs to the peptidase C40 family.</text>
</comment>
<evidence type="ECO:0000256" key="2">
    <source>
        <dbReference type="ARBA" id="ARBA00022670"/>
    </source>
</evidence>
<reference evidence="6" key="1">
    <citation type="submission" date="2018-01" db="EMBL/GenBank/DDBJ databases">
        <authorList>
            <person name="Regsiter A."/>
            <person name="William W."/>
        </authorList>
    </citation>
    <scope>NUCLEOTIDE SEQUENCE</scope>
    <source>
        <strain evidence="6">TRIP AH-1</strain>
    </source>
</reference>
<protein>
    <recommendedName>
        <fullName evidence="5">NlpC/P60 domain-containing protein</fullName>
    </recommendedName>
</protein>
<dbReference type="EMBL" id="OJIN01000230">
    <property type="protein sequence ID" value="SPD76165.1"/>
    <property type="molecule type" value="Genomic_DNA"/>
</dbReference>
<dbReference type="Pfam" id="PF00877">
    <property type="entry name" value="NLPC_P60"/>
    <property type="match status" value="1"/>
</dbReference>
<dbReference type="PROSITE" id="PS51935">
    <property type="entry name" value="NLPC_P60"/>
    <property type="match status" value="1"/>
</dbReference>
<evidence type="ECO:0000256" key="1">
    <source>
        <dbReference type="ARBA" id="ARBA00007074"/>
    </source>
</evidence>
<dbReference type="InterPro" id="IPR038765">
    <property type="entry name" value="Papain-like_cys_pep_sf"/>
</dbReference>
<dbReference type="Gene3D" id="3.90.1720.10">
    <property type="entry name" value="endopeptidase domain like (from Nostoc punctiforme)"/>
    <property type="match status" value="1"/>
</dbReference>
<keyword evidence="4" id="KW-0788">Thiol protease</keyword>
<dbReference type="PANTHER" id="PTHR47053:SF1">
    <property type="entry name" value="MUREIN DD-ENDOPEPTIDASE MEPH-RELATED"/>
    <property type="match status" value="1"/>
</dbReference>